<organism evidence="2 3">
    <name type="scientific">Pochonia chlamydosporia 170</name>
    <dbReference type="NCBI Taxonomy" id="1380566"/>
    <lineage>
        <taxon>Eukaryota</taxon>
        <taxon>Fungi</taxon>
        <taxon>Dikarya</taxon>
        <taxon>Ascomycota</taxon>
        <taxon>Pezizomycotina</taxon>
        <taxon>Sordariomycetes</taxon>
        <taxon>Hypocreomycetidae</taxon>
        <taxon>Hypocreales</taxon>
        <taxon>Clavicipitaceae</taxon>
        <taxon>Pochonia</taxon>
    </lineage>
</organism>
<dbReference type="RefSeq" id="XP_022285607.1">
    <property type="nucleotide sequence ID" value="XM_022429355.1"/>
</dbReference>
<gene>
    <name evidence="2" type="ORF">VFPPC_17665</name>
</gene>
<dbReference type="Proteomes" id="UP000078397">
    <property type="component" value="Unassembled WGS sequence"/>
</dbReference>
<evidence type="ECO:0000313" key="3">
    <source>
        <dbReference type="Proteomes" id="UP000078397"/>
    </source>
</evidence>
<evidence type="ECO:0000256" key="1">
    <source>
        <dbReference type="SAM" id="SignalP"/>
    </source>
</evidence>
<dbReference type="GeneID" id="33936598"/>
<dbReference type="AlphaFoldDB" id="A0A219ARC8"/>
<comment type="caution">
    <text evidence="2">The sequence shown here is derived from an EMBL/GenBank/DDBJ whole genome shotgun (WGS) entry which is preliminary data.</text>
</comment>
<protein>
    <recommendedName>
        <fullName evidence="4">Secreted protein</fullName>
    </recommendedName>
</protein>
<dbReference type="KEGG" id="pchm:VFPPC_17665"/>
<feature type="signal peptide" evidence="1">
    <location>
        <begin position="1"/>
        <end position="50"/>
    </location>
</feature>
<name>A0A219ARC8_METCM</name>
<dbReference type="EMBL" id="LSBJ02000003">
    <property type="protein sequence ID" value="OWT43159.1"/>
    <property type="molecule type" value="Genomic_DNA"/>
</dbReference>
<sequence length="132" mass="14192">MKVCCRPSASQSCRRHAHVAPSSAHGFWLRFTALLLGLLSLHMCFHAGACACSCACACVAVHQTDAFVLEDVGQPPEFVGFLVPRQSNALACFLPSDIHFGAHCLPVAPSLASLHFPWAVDVLHPASLRDRT</sequence>
<keyword evidence="3" id="KW-1185">Reference proteome</keyword>
<evidence type="ECO:0008006" key="4">
    <source>
        <dbReference type="Google" id="ProtNLM"/>
    </source>
</evidence>
<accession>A0A219ARC8</accession>
<evidence type="ECO:0000313" key="2">
    <source>
        <dbReference type="EMBL" id="OWT43159.1"/>
    </source>
</evidence>
<keyword evidence="1" id="KW-0732">Signal</keyword>
<feature type="chain" id="PRO_5012623376" description="Secreted protein" evidence="1">
    <location>
        <begin position="51"/>
        <end position="132"/>
    </location>
</feature>
<reference evidence="2 3" key="1">
    <citation type="journal article" date="2016" name="PLoS Pathog.">
        <title>Biosynthesis of antibiotic leucinostatins in bio-control fungus Purpureocillium lilacinum and their inhibition on phytophthora revealed by genome mining.</title>
        <authorList>
            <person name="Wang G."/>
            <person name="Liu Z."/>
            <person name="Lin R."/>
            <person name="Li E."/>
            <person name="Mao Z."/>
            <person name="Ling J."/>
            <person name="Yang Y."/>
            <person name="Yin W.B."/>
            <person name="Xie B."/>
        </authorList>
    </citation>
    <scope>NUCLEOTIDE SEQUENCE [LARGE SCALE GENOMIC DNA]</scope>
    <source>
        <strain evidence="2">170</strain>
    </source>
</reference>
<proteinExistence type="predicted"/>